<evidence type="ECO:0000259" key="17">
    <source>
        <dbReference type="Pfam" id="PF07715"/>
    </source>
</evidence>
<feature type="domain" description="TonB-dependent receptor-like beta-barrel" evidence="16">
    <location>
        <begin position="255"/>
        <end position="670"/>
    </location>
</feature>
<evidence type="ECO:0000256" key="12">
    <source>
        <dbReference type="PROSITE-ProRule" id="PRU10144"/>
    </source>
</evidence>
<keyword evidence="19" id="KW-1185">Reference proteome</keyword>
<keyword evidence="10 11" id="KW-0998">Cell outer membrane</keyword>
<evidence type="ECO:0000256" key="10">
    <source>
        <dbReference type="ARBA" id="ARBA00023237"/>
    </source>
</evidence>
<dbReference type="InterPro" id="IPR010917">
    <property type="entry name" value="TonB_rcpt_CS"/>
</dbReference>
<dbReference type="PROSITE" id="PS52016">
    <property type="entry name" value="TONB_DEPENDENT_REC_3"/>
    <property type="match status" value="1"/>
</dbReference>
<evidence type="ECO:0000259" key="16">
    <source>
        <dbReference type="Pfam" id="PF00593"/>
    </source>
</evidence>
<feature type="chain" id="PRO_5032938784" evidence="15">
    <location>
        <begin position="26"/>
        <end position="715"/>
    </location>
</feature>
<name>A0A853FXL9_9BURK</name>
<evidence type="ECO:0000256" key="11">
    <source>
        <dbReference type="PROSITE-ProRule" id="PRU01360"/>
    </source>
</evidence>
<dbReference type="InterPro" id="IPR039426">
    <property type="entry name" value="TonB-dep_rcpt-like"/>
</dbReference>
<feature type="short sequence motif" description="TonB C-terminal box" evidence="12">
    <location>
        <begin position="698"/>
        <end position="715"/>
    </location>
</feature>
<dbReference type="Gene3D" id="2.40.170.20">
    <property type="entry name" value="TonB-dependent receptor, beta-barrel domain"/>
    <property type="match status" value="1"/>
</dbReference>
<keyword evidence="5 11" id="KW-0812">Transmembrane</keyword>
<dbReference type="Pfam" id="PF00593">
    <property type="entry name" value="TonB_dep_Rec_b-barrel"/>
    <property type="match status" value="1"/>
</dbReference>
<dbReference type="PANTHER" id="PTHR30069:SF29">
    <property type="entry name" value="HEMOGLOBIN AND HEMOGLOBIN-HAPTOGLOBIN-BINDING PROTEIN 1-RELATED"/>
    <property type="match status" value="1"/>
</dbReference>
<dbReference type="InterPro" id="IPR037066">
    <property type="entry name" value="Plug_dom_sf"/>
</dbReference>
<keyword evidence="4 11" id="KW-1134">Transmembrane beta strand</keyword>
<dbReference type="PANTHER" id="PTHR30069">
    <property type="entry name" value="TONB-DEPENDENT OUTER MEMBRANE RECEPTOR"/>
    <property type="match status" value="1"/>
</dbReference>
<evidence type="ECO:0000256" key="8">
    <source>
        <dbReference type="ARBA" id="ARBA00023136"/>
    </source>
</evidence>
<evidence type="ECO:0000256" key="6">
    <source>
        <dbReference type="ARBA" id="ARBA00022729"/>
    </source>
</evidence>
<dbReference type="Gene3D" id="2.170.130.10">
    <property type="entry name" value="TonB-dependent receptor, plug domain"/>
    <property type="match status" value="1"/>
</dbReference>
<evidence type="ECO:0000256" key="9">
    <source>
        <dbReference type="ARBA" id="ARBA00023170"/>
    </source>
</evidence>
<evidence type="ECO:0000256" key="14">
    <source>
        <dbReference type="SAM" id="MobiDB-lite"/>
    </source>
</evidence>
<dbReference type="GO" id="GO:0044718">
    <property type="term" value="P:siderophore transmembrane transport"/>
    <property type="evidence" value="ECO:0007669"/>
    <property type="project" value="TreeGrafter"/>
</dbReference>
<dbReference type="CDD" id="cd01347">
    <property type="entry name" value="ligand_gated_channel"/>
    <property type="match status" value="1"/>
</dbReference>
<evidence type="ECO:0000256" key="1">
    <source>
        <dbReference type="ARBA" id="ARBA00004571"/>
    </source>
</evidence>
<dbReference type="InterPro" id="IPR012910">
    <property type="entry name" value="Plug_dom"/>
</dbReference>
<dbReference type="GO" id="GO:0015344">
    <property type="term" value="F:siderophore uptake transmembrane transporter activity"/>
    <property type="evidence" value="ECO:0007669"/>
    <property type="project" value="TreeGrafter"/>
</dbReference>
<keyword evidence="9 18" id="KW-0675">Receptor</keyword>
<dbReference type="InterPro" id="IPR000531">
    <property type="entry name" value="Beta-barrel_TonB"/>
</dbReference>
<dbReference type="RefSeq" id="WP_180154882.1">
    <property type="nucleotide sequence ID" value="NZ_JACCEM010000004.1"/>
</dbReference>
<feature type="compositionally biased region" description="Basic and acidic residues" evidence="14">
    <location>
        <begin position="210"/>
        <end position="219"/>
    </location>
</feature>
<organism evidence="18 19">
    <name type="scientific">Parapusillimonas granuli</name>
    <dbReference type="NCBI Taxonomy" id="380911"/>
    <lineage>
        <taxon>Bacteria</taxon>
        <taxon>Pseudomonadati</taxon>
        <taxon>Pseudomonadota</taxon>
        <taxon>Betaproteobacteria</taxon>
        <taxon>Burkholderiales</taxon>
        <taxon>Alcaligenaceae</taxon>
        <taxon>Parapusillimonas</taxon>
    </lineage>
</organism>
<evidence type="ECO:0000256" key="7">
    <source>
        <dbReference type="ARBA" id="ARBA00023077"/>
    </source>
</evidence>
<evidence type="ECO:0000256" key="3">
    <source>
        <dbReference type="ARBA" id="ARBA00022448"/>
    </source>
</evidence>
<evidence type="ECO:0000256" key="5">
    <source>
        <dbReference type="ARBA" id="ARBA00022692"/>
    </source>
</evidence>
<reference evidence="18 19" key="1">
    <citation type="submission" date="2020-07" db="EMBL/GenBank/DDBJ databases">
        <title>Taxonomic revisions and descriptions of new bacterial species based on genomic comparisons in the high-G+C-content subgroup of the family Alcaligenaceae.</title>
        <authorList>
            <person name="Szabo A."/>
            <person name="Felfoldi T."/>
        </authorList>
    </citation>
    <scope>NUCLEOTIDE SEQUENCE [LARGE SCALE GENOMIC DNA]</scope>
    <source>
        <strain evidence="18 19">LMG 24012</strain>
    </source>
</reference>
<comment type="subcellular location">
    <subcellularLocation>
        <location evidence="1 11">Cell outer membrane</location>
        <topology evidence="1 11">Multi-pass membrane protein</topology>
    </subcellularLocation>
</comment>
<dbReference type="Pfam" id="PF07715">
    <property type="entry name" value="Plug"/>
    <property type="match status" value="1"/>
</dbReference>
<dbReference type="SUPFAM" id="SSF56935">
    <property type="entry name" value="Porins"/>
    <property type="match status" value="1"/>
</dbReference>
<evidence type="ECO:0000256" key="13">
    <source>
        <dbReference type="RuleBase" id="RU003357"/>
    </source>
</evidence>
<dbReference type="Proteomes" id="UP000559809">
    <property type="component" value="Unassembled WGS sequence"/>
</dbReference>
<keyword evidence="3 11" id="KW-0813">Transport</keyword>
<protein>
    <submittedName>
        <fullName evidence="18">TonB-dependent receptor</fullName>
    </submittedName>
</protein>
<evidence type="ECO:0000256" key="4">
    <source>
        <dbReference type="ARBA" id="ARBA00022452"/>
    </source>
</evidence>
<evidence type="ECO:0000256" key="15">
    <source>
        <dbReference type="SAM" id="SignalP"/>
    </source>
</evidence>
<accession>A0A853FXL9</accession>
<dbReference type="AlphaFoldDB" id="A0A853FXL9"/>
<comment type="caution">
    <text evidence="18">The sequence shown here is derived from an EMBL/GenBank/DDBJ whole genome shotgun (WGS) entry which is preliminary data.</text>
</comment>
<sequence length="715" mass="76961">MNNTTLATAALALAASCLASASVEAAENTGRTGEAASGRASWLDTITVAGTRTATSIQDNPASVSVIDRNQIEQQAPESIAELLRDVPGVTLIDASAPGMKRIRIRGESSQRVTILVDGQEITDHSTYGTPILVDPANVERIEVVRGPASVLYGAKAIGGVINIITRRGASKPIELEVGGAWYSGSSGRQGWSAVSGTLGDFDYRVSASGDRHGDRKVPEGPYSASGRLEGSAYRNRDVALHLGYTLGEKRNHYLALKANQHRLDTDSWTDPSSYEYPVTDFSIELPKRDLTKVGLYYTGEDLSPIVRKVHVDAYYQTVDRLFANRVAMRPTPMINVGVTSTSDDRNINYGGTAQVDLQLHPSHYTIAGVHYLMDDLDTAKTSETRTAIGPRPPSAVSSLRQDRASIRTMSAFLQDEWSLAKDLKLIGGLRYYHVKASLSETSDPARAGQGGDTGKLVKSLGLTYTGVSNTTLRALYSEGYITPTLLQMFTDTSAGRGTLTYGNPNLSPETSRNIEIGARYSLGGLTLDATAYYMRAKNYITTQPCAGNAACQAATDPGGYIYVNADGADTHGLELAAEYAIPGTSFTPYVSGAWTRRKLKLGSLSTYDSDTPALTGRIGLRYDNTLSGVDVWADLFTRASTQSRQTVASDGVATTRRLPGWGTLNLALGAARGKENRQQVAVHFNNILDKGYRASMEELPATGRNVVVTFQMKF</sequence>
<dbReference type="InterPro" id="IPR036942">
    <property type="entry name" value="Beta-barrel_TonB_sf"/>
</dbReference>
<evidence type="ECO:0000256" key="2">
    <source>
        <dbReference type="ARBA" id="ARBA00009810"/>
    </source>
</evidence>
<keyword evidence="8 11" id="KW-0472">Membrane</keyword>
<dbReference type="EMBL" id="JACCEM010000004">
    <property type="protein sequence ID" value="NYT49598.1"/>
    <property type="molecule type" value="Genomic_DNA"/>
</dbReference>
<keyword evidence="6 15" id="KW-0732">Signal</keyword>
<dbReference type="GO" id="GO:0009279">
    <property type="term" value="C:cell outer membrane"/>
    <property type="evidence" value="ECO:0007669"/>
    <property type="project" value="UniProtKB-SubCell"/>
</dbReference>
<proteinExistence type="inferred from homology"/>
<comment type="similarity">
    <text evidence="2 11 13">Belongs to the TonB-dependent receptor family.</text>
</comment>
<dbReference type="PROSITE" id="PS01156">
    <property type="entry name" value="TONB_DEPENDENT_REC_2"/>
    <property type="match status" value="1"/>
</dbReference>
<gene>
    <name evidence="18" type="ORF">H0A72_09800</name>
</gene>
<feature type="domain" description="TonB-dependent receptor plug" evidence="17">
    <location>
        <begin position="57"/>
        <end position="161"/>
    </location>
</feature>
<evidence type="ECO:0000313" key="19">
    <source>
        <dbReference type="Proteomes" id="UP000559809"/>
    </source>
</evidence>
<feature type="signal peptide" evidence="15">
    <location>
        <begin position="1"/>
        <end position="25"/>
    </location>
</feature>
<feature type="region of interest" description="Disordered" evidence="14">
    <location>
        <begin position="209"/>
        <end position="229"/>
    </location>
</feature>
<keyword evidence="7 13" id="KW-0798">TonB box</keyword>
<evidence type="ECO:0000313" key="18">
    <source>
        <dbReference type="EMBL" id="NYT49598.1"/>
    </source>
</evidence>